<dbReference type="AlphaFoldDB" id="A0A9D2AXC3"/>
<gene>
    <name evidence="1" type="ORF">H9853_01595</name>
</gene>
<name>A0A9D2AXC3_9SPHI</name>
<evidence type="ECO:0000313" key="1">
    <source>
        <dbReference type="EMBL" id="HIX53692.1"/>
    </source>
</evidence>
<sequence>MSSHHIVREDQEPAVIVLTPELLLQEKYHQLLEWSPTIICDFSAARALDSYGIKVDVIVDSNTHTFHQSHISFIPLESTVLETAIDFLWRSGRKQAYVLSEAISLGLMNELANQELGLTILTQEARWMLIRKEYAKWYRASELLEVLSNSSYQALGAVDAIGDNSFQTRQDGIVRIIPELNTWLWLKEMY</sequence>
<dbReference type="Proteomes" id="UP000824156">
    <property type="component" value="Unassembled WGS sequence"/>
</dbReference>
<evidence type="ECO:0000313" key="2">
    <source>
        <dbReference type="Proteomes" id="UP000824156"/>
    </source>
</evidence>
<dbReference type="EMBL" id="DXEZ01000045">
    <property type="protein sequence ID" value="HIX53692.1"/>
    <property type="molecule type" value="Genomic_DNA"/>
</dbReference>
<proteinExistence type="predicted"/>
<reference evidence="1" key="2">
    <citation type="submission" date="2021-04" db="EMBL/GenBank/DDBJ databases">
        <authorList>
            <person name="Gilroy R."/>
        </authorList>
    </citation>
    <scope>NUCLEOTIDE SEQUENCE</scope>
    <source>
        <strain evidence="1">1719</strain>
    </source>
</reference>
<organism evidence="1 2">
    <name type="scientific">Candidatus Sphingobacterium stercoripullorum</name>
    <dbReference type="NCBI Taxonomy" id="2838759"/>
    <lineage>
        <taxon>Bacteria</taxon>
        <taxon>Pseudomonadati</taxon>
        <taxon>Bacteroidota</taxon>
        <taxon>Sphingobacteriia</taxon>
        <taxon>Sphingobacteriales</taxon>
        <taxon>Sphingobacteriaceae</taxon>
        <taxon>Sphingobacterium</taxon>
    </lineage>
</organism>
<accession>A0A9D2AXC3</accession>
<protein>
    <submittedName>
        <fullName evidence="1">Uncharacterized protein</fullName>
    </submittedName>
</protein>
<comment type="caution">
    <text evidence="1">The sequence shown here is derived from an EMBL/GenBank/DDBJ whole genome shotgun (WGS) entry which is preliminary data.</text>
</comment>
<reference evidence="1" key="1">
    <citation type="journal article" date="2021" name="PeerJ">
        <title>Extensive microbial diversity within the chicken gut microbiome revealed by metagenomics and culture.</title>
        <authorList>
            <person name="Gilroy R."/>
            <person name="Ravi A."/>
            <person name="Getino M."/>
            <person name="Pursley I."/>
            <person name="Horton D.L."/>
            <person name="Alikhan N.F."/>
            <person name="Baker D."/>
            <person name="Gharbi K."/>
            <person name="Hall N."/>
            <person name="Watson M."/>
            <person name="Adriaenssens E.M."/>
            <person name="Foster-Nyarko E."/>
            <person name="Jarju S."/>
            <person name="Secka A."/>
            <person name="Antonio M."/>
            <person name="Oren A."/>
            <person name="Chaudhuri R.R."/>
            <person name="La Ragione R."/>
            <person name="Hildebrand F."/>
            <person name="Pallen M.J."/>
        </authorList>
    </citation>
    <scope>NUCLEOTIDE SEQUENCE</scope>
    <source>
        <strain evidence="1">1719</strain>
    </source>
</reference>